<dbReference type="AlphaFoldDB" id="A0A0F9PJJ5"/>
<gene>
    <name evidence="1" type="ORF">LCGC14_0818310</name>
</gene>
<evidence type="ECO:0000313" key="1">
    <source>
        <dbReference type="EMBL" id="KKN31995.1"/>
    </source>
</evidence>
<name>A0A0F9PJJ5_9ZZZZ</name>
<comment type="caution">
    <text evidence="1">The sequence shown here is derived from an EMBL/GenBank/DDBJ whole genome shotgun (WGS) entry which is preliminary data.</text>
</comment>
<sequence>MESGPIFGMYGLSKIEYLGSLKGTWKGSETCHPYPFGPEKRVSWVDPRDQDVLLEQKDEAGDPWFRLLSEPEDWRGRTRKGY</sequence>
<protein>
    <submittedName>
        <fullName evidence="1">Uncharacterized protein</fullName>
    </submittedName>
</protein>
<organism evidence="1">
    <name type="scientific">marine sediment metagenome</name>
    <dbReference type="NCBI Taxonomy" id="412755"/>
    <lineage>
        <taxon>unclassified sequences</taxon>
        <taxon>metagenomes</taxon>
        <taxon>ecological metagenomes</taxon>
    </lineage>
</organism>
<dbReference type="EMBL" id="LAZR01002285">
    <property type="protein sequence ID" value="KKN31995.1"/>
    <property type="molecule type" value="Genomic_DNA"/>
</dbReference>
<proteinExistence type="predicted"/>
<accession>A0A0F9PJJ5</accession>
<reference evidence="1" key="1">
    <citation type="journal article" date="2015" name="Nature">
        <title>Complex archaea that bridge the gap between prokaryotes and eukaryotes.</title>
        <authorList>
            <person name="Spang A."/>
            <person name="Saw J.H."/>
            <person name="Jorgensen S.L."/>
            <person name="Zaremba-Niedzwiedzka K."/>
            <person name="Martijn J."/>
            <person name="Lind A.E."/>
            <person name="van Eijk R."/>
            <person name="Schleper C."/>
            <person name="Guy L."/>
            <person name="Ettema T.J."/>
        </authorList>
    </citation>
    <scope>NUCLEOTIDE SEQUENCE</scope>
</reference>